<feature type="compositionally biased region" description="Polar residues" evidence="5">
    <location>
        <begin position="1"/>
        <end position="13"/>
    </location>
</feature>
<evidence type="ECO:0000256" key="1">
    <source>
        <dbReference type="ARBA" id="ARBA00004141"/>
    </source>
</evidence>
<dbReference type="Proteomes" id="UP000697127">
    <property type="component" value="Unassembled WGS sequence"/>
</dbReference>
<feature type="transmembrane region" description="Helical" evidence="6">
    <location>
        <begin position="207"/>
        <end position="227"/>
    </location>
</feature>
<evidence type="ECO:0000256" key="3">
    <source>
        <dbReference type="ARBA" id="ARBA00022989"/>
    </source>
</evidence>
<accession>A0A9P6WGL5</accession>
<dbReference type="GO" id="GO:0005783">
    <property type="term" value="C:endoplasmic reticulum"/>
    <property type="evidence" value="ECO:0007669"/>
    <property type="project" value="TreeGrafter"/>
</dbReference>
<evidence type="ECO:0000313" key="9">
    <source>
        <dbReference type="Proteomes" id="UP000697127"/>
    </source>
</evidence>
<name>A0A9P6WGL5_9ASCO</name>
<dbReference type="GO" id="GO:0006506">
    <property type="term" value="P:GPI anchor biosynthetic process"/>
    <property type="evidence" value="ECO:0007669"/>
    <property type="project" value="TreeGrafter"/>
</dbReference>
<dbReference type="PANTHER" id="PTHR46346">
    <property type="entry name" value="PHOSPHATIDYLINOSITOL N-ACETYLGLUCOSAMINYLTRANSFERASE SUBUNIT P"/>
    <property type="match status" value="1"/>
</dbReference>
<dbReference type="InterPro" id="IPR013717">
    <property type="entry name" value="PIG-P"/>
</dbReference>
<gene>
    <name evidence="8" type="ORF">C6P40_003411</name>
</gene>
<organism evidence="8 9">
    <name type="scientific">Pichia californica</name>
    <dbReference type="NCBI Taxonomy" id="460514"/>
    <lineage>
        <taxon>Eukaryota</taxon>
        <taxon>Fungi</taxon>
        <taxon>Dikarya</taxon>
        <taxon>Ascomycota</taxon>
        <taxon>Saccharomycotina</taxon>
        <taxon>Pichiomycetes</taxon>
        <taxon>Pichiales</taxon>
        <taxon>Pichiaceae</taxon>
        <taxon>Pichia</taxon>
    </lineage>
</organism>
<keyword evidence="4 6" id="KW-0472">Membrane</keyword>
<dbReference type="PANTHER" id="PTHR46346:SF1">
    <property type="entry name" value="PHOSPHATIDYLINOSITOL N-ACETYLGLUCOSAMINYLTRANSFERASE SUBUNIT P"/>
    <property type="match status" value="1"/>
</dbReference>
<evidence type="ECO:0000256" key="2">
    <source>
        <dbReference type="ARBA" id="ARBA00022692"/>
    </source>
</evidence>
<dbReference type="EMBL" id="PUHW01000384">
    <property type="protein sequence ID" value="KAG0686770.1"/>
    <property type="molecule type" value="Genomic_DNA"/>
</dbReference>
<keyword evidence="2 6" id="KW-0812">Transmembrane</keyword>
<evidence type="ECO:0000256" key="6">
    <source>
        <dbReference type="SAM" id="Phobius"/>
    </source>
</evidence>
<proteinExistence type="predicted"/>
<sequence>MTDDQMSARGSFSTITSTQPTNTTLYTNNKENNNNPKVTEQKHVTIKEDGEFFESDITEEETLNSVVETVGIMKSTTPTPTLTPGFLHNKVLSLSTTSIKSLLPNFYSITSGNNSTNSIYLDNNASNVSLKDSMQSHDPLSIVSDELARESDVTVSTTVTPQAEYKGFASYVISCIFLFVWICWSFLPDRVLNQLGVYYYPSRWWALAIPSYVLVVMMYMYIAIALYDIELLTLPLNDNRNIVDDSGIVVTQLKNFKPSDMDRYLSNGTSGVWDLPISVVNHILYSNPENEQKEKLIGTTNDQVVYT</sequence>
<reference evidence="8" key="1">
    <citation type="submission" date="2020-11" db="EMBL/GenBank/DDBJ databases">
        <title>Kefir isolates.</title>
        <authorList>
            <person name="Marcisauskas S."/>
            <person name="Kim Y."/>
            <person name="Blasche S."/>
        </authorList>
    </citation>
    <scope>NUCLEOTIDE SEQUENCE</scope>
    <source>
        <strain evidence="8">Olga-1</strain>
    </source>
</reference>
<keyword evidence="9" id="KW-1185">Reference proteome</keyword>
<protein>
    <recommendedName>
        <fullName evidence="7">PIG-P domain-containing protein</fullName>
    </recommendedName>
</protein>
<dbReference type="InterPro" id="IPR052263">
    <property type="entry name" value="GPI_Anchor_Biosynth"/>
</dbReference>
<keyword evidence="3 6" id="KW-1133">Transmembrane helix</keyword>
<dbReference type="Pfam" id="PF08510">
    <property type="entry name" value="PIG-P"/>
    <property type="match status" value="1"/>
</dbReference>
<feature type="region of interest" description="Disordered" evidence="5">
    <location>
        <begin position="1"/>
        <end position="36"/>
    </location>
</feature>
<evidence type="ECO:0000313" key="8">
    <source>
        <dbReference type="EMBL" id="KAG0686770.1"/>
    </source>
</evidence>
<evidence type="ECO:0000256" key="4">
    <source>
        <dbReference type="ARBA" id="ARBA00023136"/>
    </source>
</evidence>
<feature type="compositionally biased region" description="Low complexity" evidence="5">
    <location>
        <begin position="14"/>
        <end position="35"/>
    </location>
</feature>
<feature type="domain" description="PIG-P" evidence="7">
    <location>
        <begin position="163"/>
        <end position="285"/>
    </location>
</feature>
<comment type="subcellular location">
    <subcellularLocation>
        <location evidence="1">Membrane</location>
        <topology evidence="1">Multi-pass membrane protein</topology>
    </subcellularLocation>
</comment>
<dbReference type="GO" id="GO:0016020">
    <property type="term" value="C:membrane"/>
    <property type="evidence" value="ECO:0007669"/>
    <property type="project" value="UniProtKB-SubCell"/>
</dbReference>
<evidence type="ECO:0000259" key="7">
    <source>
        <dbReference type="Pfam" id="PF08510"/>
    </source>
</evidence>
<evidence type="ECO:0000256" key="5">
    <source>
        <dbReference type="SAM" id="MobiDB-lite"/>
    </source>
</evidence>
<dbReference type="OrthoDB" id="690928at2759"/>
<dbReference type="AlphaFoldDB" id="A0A9P6WGL5"/>
<comment type="caution">
    <text evidence="8">The sequence shown here is derived from an EMBL/GenBank/DDBJ whole genome shotgun (WGS) entry which is preliminary data.</text>
</comment>
<feature type="transmembrane region" description="Helical" evidence="6">
    <location>
        <begin position="168"/>
        <end position="187"/>
    </location>
</feature>